<proteinExistence type="predicted"/>
<dbReference type="GO" id="GO:0006508">
    <property type="term" value="P:proteolysis"/>
    <property type="evidence" value="ECO:0007669"/>
    <property type="project" value="InterPro"/>
</dbReference>
<dbReference type="InterPro" id="IPR001375">
    <property type="entry name" value="Peptidase_S9_cat"/>
</dbReference>
<keyword evidence="1" id="KW-0378">Hydrolase</keyword>
<dbReference type="AlphaFoldDB" id="Q11BG0"/>
<feature type="domain" description="BD-FAE-like" evidence="5">
    <location>
        <begin position="164"/>
        <end position="255"/>
    </location>
</feature>
<evidence type="ECO:0000256" key="1">
    <source>
        <dbReference type="ARBA" id="ARBA00022801"/>
    </source>
</evidence>
<gene>
    <name evidence="6" type="ordered locus">Meso_3898</name>
</gene>
<evidence type="ECO:0000256" key="3">
    <source>
        <dbReference type="SAM" id="SignalP"/>
    </source>
</evidence>
<reference evidence="6" key="1">
    <citation type="submission" date="2006-06" db="EMBL/GenBank/DDBJ databases">
        <title>Complete sequence of chromosome of Chelativorans sp. BNC1.</title>
        <authorList>
            <consortium name="US DOE Joint Genome Institute"/>
            <person name="Copeland A."/>
            <person name="Lucas S."/>
            <person name="Lapidus A."/>
            <person name="Barry K."/>
            <person name="Detter J.C."/>
            <person name="Glavina del Rio T."/>
            <person name="Hammon N."/>
            <person name="Israni S."/>
            <person name="Dalin E."/>
            <person name="Tice H."/>
            <person name="Pitluck S."/>
            <person name="Chertkov O."/>
            <person name="Brettin T."/>
            <person name="Bruce D."/>
            <person name="Han C."/>
            <person name="Tapia R."/>
            <person name="Gilna P."/>
            <person name="Schmutz J."/>
            <person name="Larimer F."/>
            <person name="Land M."/>
            <person name="Hauser L."/>
            <person name="Kyrpides N."/>
            <person name="Mikhailova N."/>
            <person name="Richardson P."/>
        </authorList>
    </citation>
    <scope>NUCLEOTIDE SEQUENCE</scope>
    <source>
        <strain evidence="6">BNC1</strain>
    </source>
</reference>
<dbReference type="GO" id="GO:0008236">
    <property type="term" value="F:serine-type peptidase activity"/>
    <property type="evidence" value="ECO:0007669"/>
    <property type="project" value="InterPro"/>
</dbReference>
<feature type="domain" description="Peptidase S9 prolyl oligopeptidase catalytic" evidence="4">
    <location>
        <begin position="281"/>
        <end position="350"/>
    </location>
</feature>
<dbReference type="Pfam" id="PF20434">
    <property type="entry name" value="BD-FAE"/>
    <property type="match status" value="1"/>
</dbReference>
<evidence type="ECO:0000256" key="2">
    <source>
        <dbReference type="SAM" id="MobiDB-lite"/>
    </source>
</evidence>
<accession>Q11BG0</accession>
<keyword evidence="3" id="KW-0732">Signal</keyword>
<dbReference type="PANTHER" id="PTHR48081">
    <property type="entry name" value="AB HYDROLASE SUPERFAMILY PROTEIN C4A8.06C"/>
    <property type="match status" value="1"/>
</dbReference>
<dbReference type="Pfam" id="PF00326">
    <property type="entry name" value="Peptidase_S9"/>
    <property type="match status" value="1"/>
</dbReference>
<dbReference type="InterPro" id="IPR049492">
    <property type="entry name" value="BD-FAE-like_dom"/>
</dbReference>
<dbReference type="STRING" id="266779.Meso_3898"/>
<dbReference type="eggNOG" id="COG0657">
    <property type="taxonomic scope" value="Bacteria"/>
</dbReference>
<dbReference type="PANTHER" id="PTHR48081:SF6">
    <property type="entry name" value="PEPTIDASE S9 PROLYL OLIGOPEPTIDASE CATALYTIC DOMAIN-CONTAINING PROTEIN"/>
    <property type="match status" value="1"/>
</dbReference>
<dbReference type="KEGG" id="mes:Meso_3898"/>
<dbReference type="InterPro" id="IPR029058">
    <property type="entry name" value="AB_hydrolase_fold"/>
</dbReference>
<dbReference type="Gene3D" id="3.40.50.1820">
    <property type="entry name" value="alpha/beta hydrolase"/>
    <property type="match status" value="1"/>
</dbReference>
<name>Q11BG0_CHESB</name>
<sequence precursor="true">MVRTRTAAGALVRGVLHRAGIALSLFFAVSFASANGTAIASANMGSEPGATASDHSGQYEDMKPESSLGDLLHHPAFAGYASLLLPWDGRSYDEAMTLREIGALLPYHSNVDPDVVVSGLNRMIDDARADNTVFYDFYTPEEKRAVPGRENTGLFFFRGKPGAPFAVIAPGGGFSYVGSVHEGFPYAEEISRAGYNAFVLKYRVGSGGGVATEDLAAAISFIFENADALGVGTADYSLWGSSAGARMAAAIGSYGVAAFDGDGLPRPSTVVMAYTGHSDIAADEPPTFVVVGERDGIAPPSAMERRVAALRAAGTEVEFHRYKNLGHGFGPGFGTSAEGWIADAIRFWEKFITTNSVQ</sequence>
<dbReference type="HOGENOM" id="CLU_061381_0_0_5"/>
<feature type="chain" id="PRO_5004180059" evidence="3">
    <location>
        <begin position="35"/>
        <end position="358"/>
    </location>
</feature>
<evidence type="ECO:0000259" key="5">
    <source>
        <dbReference type="Pfam" id="PF20434"/>
    </source>
</evidence>
<organism evidence="6">
    <name type="scientific">Chelativorans sp. (strain BNC1)</name>
    <dbReference type="NCBI Taxonomy" id="266779"/>
    <lineage>
        <taxon>Bacteria</taxon>
        <taxon>Pseudomonadati</taxon>
        <taxon>Pseudomonadota</taxon>
        <taxon>Alphaproteobacteria</taxon>
        <taxon>Hyphomicrobiales</taxon>
        <taxon>Phyllobacteriaceae</taxon>
        <taxon>Chelativorans</taxon>
    </lineage>
</organism>
<evidence type="ECO:0000313" key="6">
    <source>
        <dbReference type="EMBL" id="ABG65265.1"/>
    </source>
</evidence>
<dbReference type="InterPro" id="IPR050300">
    <property type="entry name" value="GDXG_lipolytic_enzyme"/>
</dbReference>
<feature type="signal peptide" evidence="3">
    <location>
        <begin position="1"/>
        <end position="34"/>
    </location>
</feature>
<protein>
    <submittedName>
        <fullName evidence="6">Uncharacterized protein</fullName>
    </submittedName>
</protein>
<evidence type="ECO:0000259" key="4">
    <source>
        <dbReference type="Pfam" id="PF00326"/>
    </source>
</evidence>
<feature type="region of interest" description="Disordered" evidence="2">
    <location>
        <begin position="44"/>
        <end position="65"/>
    </location>
</feature>
<dbReference type="EMBL" id="CP000390">
    <property type="protein sequence ID" value="ABG65265.1"/>
    <property type="molecule type" value="Genomic_DNA"/>
</dbReference>
<dbReference type="SUPFAM" id="SSF53474">
    <property type="entry name" value="alpha/beta-Hydrolases"/>
    <property type="match status" value="1"/>
</dbReference>